<feature type="repeat" description="TPR" evidence="4">
    <location>
        <begin position="56"/>
        <end position="89"/>
    </location>
</feature>
<dbReference type="PANTHER" id="PTHR46035">
    <property type="entry name" value="TETRATRICOPEPTIDE REPEAT PROTEIN 4"/>
    <property type="match status" value="1"/>
</dbReference>
<dbReference type="GO" id="GO:0030544">
    <property type="term" value="F:Hsp70 protein binding"/>
    <property type="evidence" value="ECO:0007669"/>
    <property type="project" value="TreeGrafter"/>
</dbReference>
<evidence type="ECO:0000259" key="6">
    <source>
        <dbReference type="Pfam" id="PF18972"/>
    </source>
</evidence>
<evidence type="ECO:0000256" key="4">
    <source>
        <dbReference type="PROSITE-ProRule" id="PRU00339"/>
    </source>
</evidence>
<sequence>MAAGPQTLPESALKEKLDALDSIPLFMKSLPEDDSENTTLAALQSLAHEGTPDENAQNFKEQGNDYFKGKRWREALGFYTQGIDAKPTDPVLQEALLCNRAACNLELQNYGSVLRDCSKALSLNPKSSKAFYRSAVALAALERYEEAIDCCTRCLGYDATNASVQTVLERAKKLKGDKDKKEQERQERIRKEKEAQVRLNGMFQERNIIVVPNPNGSQNPYSPHLDPEDPTQSSLIIPVFFLYPQYATSDVIPEFVEDTPFSAHLEIMFPPKAESPQWDAKGEYVDGKLVIYTMTRRKRLLKVGKKMSLRDVCNAAKAKDGEPKDGLELKDGCLTFVVLPKGDVEKKWVEDYKKSRDG</sequence>
<dbReference type="SMART" id="SM00028">
    <property type="entry name" value="TPR"/>
    <property type="match status" value="3"/>
</dbReference>
<keyword evidence="2 4" id="KW-0802">TPR repeat</keyword>
<evidence type="ECO:0000256" key="1">
    <source>
        <dbReference type="ARBA" id="ARBA00022737"/>
    </source>
</evidence>
<dbReference type="OrthoDB" id="1724687at2759"/>
<evidence type="ECO:0000256" key="2">
    <source>
        <dbReference type="ARBA" id="ARBA00022803"/>
    </source>
</evidence>
<keyword evidence="8" id="KW-1185">Reference proteome</keyword>
<reference evidence="7 8" key="1">
    <citation type="journal article" date="2020" name="ISME J.">
        <title>Uncovering the hidden diversity of litter-decomposition mechanisms in mushroom-forming fungi.</title>
        <authorList>
            <person name="Floudas D."/>
            <person name="Bentzer J."/>
            <person name="Ahren D."/>
            <person name="Johansson T."/>
            <person name="Persson P."/>
            <person name="Tunlid A."/>
        </authorList>
    </citation>
    <scope>NUCLEOTIDE SEQUENCE [LARGE SCALE GENOMIC DNA]</scope>
    <source>
        <strain evidence="7 8">CBS 291.85</strain>
    </source>
</reference>
<comment type="similarity">
    <text evidence="3">Belongs to the TTC4 family.</text>
</comment>
<gene>
    <name evidence="7" type="ORF">D9758_001361</name>
</gene>
<dbReference type="Pfam" id="PF18972">
    <property type="entry name" value="Wheel"/>
    <property type="match status" value="1"/>
</dbReference>
<dbReference type="CDD" id="cd21377">
    <property type="entry name" value="CTWD_Cns1-like"/>
    <property type="match status" value="1"/>
</dbReference>
<accession>A0A8H5GS58</accession>
<dbReference type="GO" id="GO:0051879">
    <property type="term" value="F:Hsp90 protein binding"/>
    <property type="evidence" value="ECO:0007669"/>
    <property type="project" value="InterPro"/>
</dbReference>
<dbReference type="InterPro" id="IPR019734">
    <property type="entry name" value="TPR_rpt"/>
</dbReference>
<evidence type="ECO:0000313" key="8">
    <source>
        <dbReference type="Proteomes" id="UP000559256"/>
    </source>
</evidence>
<dbReference type="PROSITE" id="PS50005">
    <property type="entry name" value="TPR"/>
    <property type="match status" value="1"/>
</dbReference>
<dbReference type="EMBL" id="JAACJM010000012">
    <property type="protein sequence ID" value="KAF5370004.1"/>
    <property type="molecule type" value="Genomic_DNA"/>
</dbReference>
<protein>
    <recommendedName>
        <fullName evidence="6">Cns1/TTC4 wheel domain-containing protein</fullName>
    </recommendedName>
</protein>
<comment type="caution">
    <text evidence="7">The sequence shown here is derived from an EMBL/GenBank/DDBJ whole genome shotgun (WGS) entry which is preliminary data.</text>
</comment>
<dbReference type="GO" id="GO:0005829">
    <property type="term" value="C:cytosol"/>
    <property type="evidence" value="ECO:0007669"/>
    <property type="project" value="TreeGrafter"/>
</dbReference>
<name>A0A8H5GS58_9AGAR</name>
<evidence type="ECO:0000256" key="3">
    <source>
        <dbReference type="ARBA" id="ARBA00023602"/>
    </source>
</evidence>
<dbReference type="Proteomes" id="UP000559256">
    <property type="component" value="Unassembled WGS sequence"/>
</dbReference>
<dbReference type="InterPro" id="IPR011990">
    <property type="entry name" value="TPR-like_helical_dom_sf"/>
</dbReference>
<feature type="region of interest" description="Disordered" evidence="5">
    <location>
        <begin position="172"/>
        <end position="193"/>
    </location>
</feature>
<proteinExistence type="inferred from homology"/>
<evidence type="ECO:0000313" key="7">
    <source>
        <dbReference type="EMBL" id="KAF5370004.1"/>
    </source>
</evidence>
<evidence type="ECO:0000256" key="5">
    <source>
        <dbReference type="SAM" id="MobiDB-lite"/>
    </source>
</evidence>
<dbReference type="PANTHER" id="PTHR46035:SF1">
    <property type="entry name" value="TETRATRICOPEPTIDE REPEAT PROTEIN 4"/>
    <property type="match status" value="1"/>
</dbReference>
<dbReference type="InterPro" id="IPR044059">
    <property type="entry name" value="Csn1/TTC4_wheel"/>
</dbReference>
<feature type="domain" description="Cns1/TTC4 wheel" evidence="6">
    <location>
        <begin position="227"/>
        <end position="352"/>
    </location>
</feature>
<dbReference type="GO" id="GO:0005634">
    <property type="term" value="C:nucleus"/>
    <property type="evidence" value="ECO:0007669"/>
    <property type="project" value="TreeGrafter"/>
</dbReference>
<keyword evidence="1" id="KW-0677">Repeat</keyword>
<dbReference type="AlphaFoldDB" id="A0A8H5GS58"/>
<dbReference type="GO" id="GO:0006457">
    <property type="term" value="P:protein folding"/>
    <property type="evidence" value="ECO:0007669"/>
    <property type="project" value="TreeGrafter"/>
</dbReference>
<dbReference type="SUPFAM" id="SSF48452">
    <property type="entry name" value="TPR-like"/>
    <property type="match status" value="1"/>
</dbReference>
<dbReference type="Gene3D" id="1.25.40.10">
    <property type="entry name" value="Tetratricopeptide repeat domain"/>
    <property type="match status" value="1"/>
</dbReference>
<organism evidence="7 8">
    <name type="scientific">Tetrapyrgos nigripes</name>
    <dbReference type="NCBI Taxonomy" id="182062"/>
    <lineage>
        <taxon>Eukaryota</taxon>
        <taxon>Fungi</taxon>
        <taxon>Dikarya</taxon>
        <taxon>Basidiomycota</taxon>
        <taxon>Agaricomycotina</taxon>
        <taxon>Agaricomycetes</taxon>
        <taxon>Agaricomycetidae</taxon>
        <taxon>Agaricales</taxon>
        <taxon>Marasmiineae</taxon>
        <taxon>Marasmiaceae</taxon>
        <taxon>Tetrapyrgos</taxon>
    </lineage>
</organism>